<proteinExistence type="predicted"/>
<evidence type="ECO:0000313" key="2">
    <source>
        <dbReference type="Proteomes" id="UP001218364"/>
    </source>
</evidence>
<dbReference type="EMBL" id="JARCJK010000008">
    <property type="protein sequence ID" value="MDE4167096.1"/>
    <property type="molecule type" value="Genomic_DNA"/>
</dbReference>
<dbReference type="Proteomes" id="UP001218364">
    <property type="component" value="Unassembled WGS sequence"/>
</dbReference>
<gene>
    <name evidence="1" type="ORF">PXK24_15480</name>
</gene>
<accession>A0ABD4XC63</accession>
<protein>
    <submittedName>
        <fullName evidence="1">Uncharacterized protein</fullName>
    </submittedName>
</protein>
<name>A0ABD4XC63_9RHOB</name>
<reference evidence="1 2" key="1">
    <citation type="submission" date="2023-02" db="EMBL/GenBank/DDBJ databases">
        <title>Population genomics of bacteria associated with diatom.</title>
        <authorList>
            <person name="Xie J."/>
            <person name="Wang H."/>
        </authorList>
    </citation>
    <scope>NUCLEOTIDE SEQUENCE [LARGE SCALE GENOMIC DNA]</scope>
    <source>
        <strain evidence="1 2">PT47_8</strain>
    </source>
</reference>
<evidence type="ECO:0000313" key="1">
    <source>
        <dbReference type="EMBL" id="MDE4167096.1"/>
    </source>
</evidence>
<dbReference type="AlphaFoldDB" id="A0ABD4XC63"/>
<dbReference type="RefSeq" id="WP_274830705.1">
    <property type="nucleotide sequence ID" value="NZ_JARCIZ010000022.1"/>
</dbReference>
<organism evidence="1 2">
    <name type="scientific">Phaeobacter gallaeciensis</name>
    <dbReference type="NCBI Taxonomy" id="60890"/>
    <lineage>
        <taxon>Bacteria</taxon>
        <taxon>Pseudomonadati</taxon>
        <taxon>Pseudomonadota</taxon>
        <taxon>Alphaproteobacteria</taxon>
        <taxon>Rhodobacterales</taxon>
        <taxon>Roseobacteraceae</taxon>
        <taxon>Phaeobacter</taxon>
    </lineage>
</organism>
<comment type="caution">
    <text evidence="1">The sequence shown here is derived from an EMBL/GenBank/DDBJ whole genome shotgun (WGS) entry which is preliminary data.</text>
</comment>
<sequence length="108" mass="11958">MDHPDKALKDLCTISSWEMHQLKVKIQELEDVALTVMERGTRPTSAELRALQDFDLVIQTLAGLSGFYERVQDQVEKSGPADLPAAAKGVTLERLRERLLSPGGLQNA</sequence>